<dbReference type="AlphaFoldDB" id="A0A2A4G5B9"/>
<dbReference type="InterPro" id="IPR016047">
    <property type="entry name" value="M23ase_b-sheet_dom"/>
</dbReference>
<dbReference type="GO" id="GO:0004222">
    <property type="term" value="F:metalloendopeptidase activity"/>
    <property type="evidence" value="ECO:0007669"/>
    <property type="project" value="TreeGrafter"/>
</dbReference>
<dbReference type="InterPro" id="IPR011055">
    <property type="entry name" value="Dup_hybrid_motif"/>
</dbReference>
<dbReference type="SUPFAM" id="SSF51261">
    <property type="entry name" value="Duplicated hybrid motif"/>
    <property type="match status" value="1"/>
</dbReference>
<evidence type="ECO:0000313" key="2">
    <source>
        <dbReference type="EMBL" id="PCE64159.1"/>
    </source>
</evidence>
<dbReference type="CDD" id="cd00118">
    <property type="entry name" value="LysM"/>
    <property type="match status" value="1"/>
</dbReference>
<gene>
    <name evidence="2" type="ORF">B7P33_10855</name>
</gene>
<keyword evidence="3" id="KW-1185">Reference proteome</keyword>
<accession>A0A2A4G5B9</accession>
<dbReference type="PROSITE" id="PS51782">
    <property type="entry name" value="LYSM"/>
    <property type="match status" value="1"/>
</dbReference>
<dbReference type="PANTHER" id="PTHR21666:SF270">
    <property type="entry name" value="MUREIN HYDROLASE ACTIVATOR ENVC"/>
    <property type="match status" value="1"/>
</dbReference>
<proteinExistence type="predicted"/>
<dbReference type="PANTHER" id="PTHR21666">
    <property type="entry name" value="PEPTIDASE-RELATED"/>
    <property type="match status" value="1"/>
</dbReference>
<comment type="caution">
    <text evidence="2">The sequence shown here is derived from an EMBL/GenBank/DDBJ whole genome shotgun (WGS) entry which is preliminary data.</text>
</comment>
<evidence type="ECO:0000313" key="3">
    <source>
        <dbReference type="Proteomes" id="UP000219559"/>
    </source>
</evidence>
<dbReference type="InterPro" id="IPR018392">
    <property type="entry name" value="LysM"/>
</dbReference>
<sequence length="298" mass="33879">MAYGQTKRVDSRQIPGTDIIKPEFDLEALEAYLPQGQKEIDSTPTNQAPDITAQYWDTTQVRAHKNVKVDFPFKIEFQDSTYHNPIGKKMVVTSRYGWRWRRNHNGIDIDLISGDSIYSLFDGVVRFVGYSSGHGRTVVVRHYNGLETTYAHMSKYGTVKANDSISKGAFLGYGGRSGNARGSHLHLEAKYKGVPIHPEYLFTFDDSRAVRAKTIWVTKKWTQAYRYSSRRKPKLDLYTTEPEALAGIKAQKKIYIVKRGDTLSRIAQKNQTRISAICKANHIKSTSTLRIGQRLVID</sequence>
<dbReference type="InterPro" id="IPR050570">
    <property type="entry name" value="Cell_wall_metabolism_enzyme"/>
</dbReference>
<dbReference type="Pfam" id="PF01551">
    <property type="entry name" value="Peptidase_M23"/>
    <property type="match status" value="1"/>
</dbReference>
<organism evidence="2 3">
    <name type="scientific">Sediminicola luteus</name>
    <dbReference type="NCBI Taxonomy" id="319238"/>
    <lineage>
        <taxon>Bacteria</taxon>
        <taxon>Pseudomonadati</taxon>
        <taxon>Bacteroidota</taxon>
        <taxon>Flavobacteriia</taxon>
        <taxon>Flavobacteriales</taxon>
        <taxon>Flavobacteriaceae</taxon>
        <taxon>Sediminicola</taxon>
    </lineage>
</organism>
<dbReference type="Pfam" id="PF01476">
    <property type="entry name" value="LysM"/>
    <property type="match status" value="1"/>
</dbReference>
<evidence type="ECO:0000259" key="1">
    <source>
        <dbReference type="PROSITE" id="PS51782"/>
    </source>
</evidence>
<protein>
    <submittedName>
        <fullName evidence="2">Peptidase</fullName>
    </submittedName>
</protein>
<name>A0A2A4G5B9_9FLAO</name>
<dbReference type="CDD" id="cd12797">
    <property type="entry name" value="M23_peptidase"/>
    <property type="match status" value="1"/>
</dbReference>
<dbReference type="SUPFAM" id="SSF54106">
    <property type="entry name" value="LysM domain"/>
    <property type="match status" value="1"/>
</dbReference>
<dbReference type="Proteomes" id="UP000219559">
    <property type="component" value="Unassembled WGS sequence"/>
</dbReference>
<dbReference type="InterPro" id="IPR036779">
    <property type="entry name" value="LysM_dom_sf"/>
</dbReference>
<dbReference type="Gene3D" id="2.70.70.10">
    <property type="entry name" value="Glucose Permease (Domain IIA)"/>
    <property type="match status" value="1"/>
</dbReference>
<dbReference type="Gene3D" id="3.10.350.10">
    <property type="entry name" value="LysM domain"/>
    <property type="match status" value="1"/>
</dbReference>
<feature type="domain" description="LysM" evidence="1">
    <location>
        <begin position="253"/>
        <end position="297"/>
    </location>
</feature>
<dbReference type="SMART" id="SM00257">
    <property type="entry name" value="LysM"/>
    <property type="match status" value="1"/>
</dbReference>
<dbReference type="EMBL" id="NBWU01000004">
    <property type="protein sequence ID" value="PCE64159.1"/>
    <property type="molecule type" value="Genomic_DNA"/>
</dbReference>
<reference evidence="2 3" key="1">
    <citation type="submission" date="2017-04" db="EMBL/GenBank/DDBJ databases">
        <title>A new member of the family Flavobacteriaceae isolated from ascidians.</title>
        <authorList>
            <person name="Chen L."/>
        </authorList>
    </citation>
    <scope>NUCLEOTIDE SEQUENCE [LARGE SCALE GENOMIC DNA]</scope>
    <source>
        <strain evidence="2 3">HQA918</strain>
    </source>
</reference>